<evidence type="ECO:0000313" key="4">
    <source>
        <dbReference type="Proteomes" id="UP001595751"/>
    </source>
</evidence>
<evidence type="ECO:0000313" key="3">
    <source>
        <dbReference type="EMBL" id="MFC3850500.1"/>
    </source>
</evidence>
<keyword evidence="2" id="KW-0732">Signal</keyword>
<feature type="signal peptide" evidence="2">
    <location>
        <begin position="1"/>
        <end position="23"/>
    </location>
</feature>
<organism evidence="3 4">
    <name type="scientific">Corynebacterium hansenii</name>
    <dbReference type="NCBI Taxonomy" id="394964"/>
    <lineage>
        <taxon>Bacteria</taxon>
        <taxon>Bacillati</taxon>
        <taxon>Actinomycetota</taxon>
        <taxon>Actinomycetes</taxon>
        <taxon>Mycobacteriales</taxon>
        <taxon>Corynebacteriaceae</taxon>
        <taxon>Corynebacterium</taxon>
    </lineage>
</organism>
<evidence type="ECO:0000256" key="2">
    <source>
        <dbReference type="SAM" id="SignalP"/>
    </source>
</evidence>
<feature type="compositionally biased region" description="Low complexity" evidence="1">
    <location>
        <begin position="176"/>
        <end position="191"/>
    </location>
</feature>
<evidence type="ECO:0000256" key="1">
    <source>
        <dbReference type="SAM" id="MobiDB-lite"/>
    </source>
</evidence>
<dbReference type="RefSeq" id="WP_048739939.1">
    <property type="nucleotide sequence ID" value="NZ_CP047211.1"/>
</dbReference>
<dbReference type="Proteomes" id="UP001595751">
    <property type="component" value="Unassembled WGS sequence"/>
</dbReference>
<dbReference type="EMBL" id="JBHRZN010000003">
    <property type="protein sequence ID" value="MFC3850500.1"/>
    <property type="molecule type" value="Genomic_DNA"/>
</dbReference>
<proteinExistence type="predicted"/>
<comment type="caution">
    <text evidence="3">The sequence shown here is derived from an EMBL/GenBank/DDBJ whole genome shotgun (WGS) entry which is preliminary data.</text>
</comment>
<reference evidence="4" key="1">
    <citation type="journal article" date="2019" name="Int. J. Syst. Evol. Microbiol.">
        <title>The Global Catalogue of Microorganisms (GCM) 10K type strain sequencing project: providing services to taxonomists for standard genome sequencing and annotation.</title>
        <authorList>
            <consortium name="The Broad Institute Genomics Platform"/>
            <consortium name="The Broad Institute Genome Sequencing Center for Infectious Disease"/>
            <person name="Wu L."/>
            <person name="Ma J."/>
        </authorList>
    </citation>
    <scope>NUCLEOTIDE SEQUENCE [LARGE SCALE GENOMIC DNA]</scope>
    <source>
        <strain evidence="4">CCUG 53252</strain>
    </source>
</reference>
<gene>
    <name evidence="3" type="ORF">ACFORJ_10045</name>
</gene>
<name>A0ABV7ZTP1_9CORY</name>
<accession>A0ABV7ZTP1</accession>
<feature type="region of interest" description="Disordered" evidence="1">
    <location>
        <begin position="172"/>
        <end position="191"/>
    </location>
</feature>
<keyword evidence="4" id="KW-1185">Reference proteome</keyword>
<sequence length="191" mass="19308">MKPRTRRTAHALVALAASALALGACGSGGDGGGDRGTRETTATSAAVSVDPDAPKLTDREGSFNFVRMADDGRSHILGHVKVLSAGGWLGLADDEIAFTSLDDGKYRVIARGASGCPGVGETTDEGLGVIGEIHAEKGSAKVWNTPVEGEAGSFSTVVLADSDGTVLSCGKSVDWTEPSTPETSATTSATS</sequence>
<feature type="chain" id="PRO_5046280147" description="Secreted protein" evidence="2">
    <location>
        <begin position="24"/>
        <end position="191"/>
    </location>
</feature>
<evidence type="ECO:0008006" key="5">
    <source>
        <dbReference type="Google" id="ProtNLM"/>
    </source>
</evidence>
<dbReference type="PROSITE" id="PS51257">
    <property type="entry name" value="PROKAR_LIPOPROTEIN"/>
    <property type="match status" value="1"/>
</dbReference>
<feature type="region of interest" description="Disordered" evidence="1">
    <location>
        <begin position="28"/>
        <end position="53"/>
    </location>
</feature>
<protein>
    <recommendedName>
        <fullName evidence="5">Secreted protein</fullName>
    </recommendedName>
</protein>